<proteinExistence type="predicted"/>
<dbReference type="SUPFAM" id="SSF48498">
    <property type="entry name" value="Tetracyclin repressor-like, C-terminal domain"/>
    <property type="match status" value="1"/>
</dbReference>
<evidence type="ECO:0000313" key="8">
    <source>
        <dbReference type="Proteomes" id="UP000823823"/>
    </source>
</evidence>
<evidence type="ECO:0000259" key="6">
    <source>
        <dbReference type="PROSITE" id="PS50977"/>
    </source>
</evidence>
<dbReference type="PRINTS" id="PR00455">
    <property type="entry name" value="HTHTETR"/>
</dbReference>
<dbReference type="GO" id="GO:0003700">
    <property type="term" value="F:DNA-binding transcription factor activity"/>
    <property type="evidence" value="ECO:0007669"/>
    <property type="project" value="TreeGrafter"/>
</dbReference>
<dbReference type="SUPFAM" id="SSF46689">
    <property type="entry name" value="Homeodomain-like"/>
    <property type="match status" value="1"/>
</dbReference>
<feature type="region of interest" description="Disordered" evidence="5">
    <location>
        <begin position="250"/>
        <end position="311"/>
    </location>
</feature>
<dbReference type="Gene3D" id="1.10.10.60">
    <property type="entry name" value="Homeodomain-like"/>
    <property type="match status" value="1"/>
</dbReference>
<evidence type="ECO:0000256" key="5">
    <source>
        <dbReference type="SAM" id="MobiDB-lite"/>
    </source>
</evidence>
<dbReference type="InterPro" id="IPR004111">
    <property type="entry name" value="Repressor_TetR_C"/>
</dbReference>
<dbReference type="GO" id="GO:0000976">
    <property type="term" value="F:transcription cis-regulatory region binding"/>
    <property type="evidence" value="ECO:0007669"/>
    <property type="project" value="TreeGrafter"/>
</dbReference>
<feature type="compositionally biased region" description="Acidic residues" evidence="5">
    <location>
        <begin position="284"/>
        <end position="304"/>
    </location>
</feature>
<keyword evidence="3" id="KW-0804">Transcription</keyword>
<dbReference type="InterPro" id="IPR009057">
    <property type="entry name" value="Homeodomain-like_sf"/>
</dbReference>
<evidence type="ECO:0000256" key="1">
    <source>
        <dbReference type="ARBA" id="ARBA00023015"/>
    </source>
</evidence>
<name>A0A9D2LCQ5_9MICO</name>
<dbReference type="InterPro" id="IPR050109">
    <property type="entry name" value="HTH-type_TetR-like_transc_reg"/>
</dbReference>
<feature type="compositionally biased region" description="Acidic residues" evidence="5">
    <location>
        <begin position="256"/>
        <end position="276"/>
    </location>
</feature>
<dbReference type="EMBL" id="DWZH01000047">
    <property type="protein sequence ID" value="HJB10194.1"/>
    <property type="molecule type" value="Genomic_DNA"/>
</dbReference>
<dbReference type="PROSITE" id="PS50977">
    <property type="entry name" value="HTH_TETR_2"/>
    <property type="match status" value="1"/>
</dbReference>
<dbReference type="Pfam" id="PF02909">
    <property type="entry name" value="TetR_C_1"/>
    <property type="match status" value="1"/>
</dbReference>
<keyword evidence="1" id="KW-0805">Transcription regulation</keyword>
<comment type="caution">
    <text evidence="7">The sequence shown here is derived from an EMBL/GenBank/DDBJ whole genome shotgun (WGS) entry which is preliminary data.</text>
</comment>
<evidence type="ECO:0000313" key="7">
    <source>
        <dbReference type="EMBL" id="HJB10194.1"/>
    </source>
</evidence>
<accession>A0A9D2LCQ5</accession>
<reference evidence="7" key="1">
    <citation type="journal article" date="2021" name="PeerJ">
        <title>Extensive microbial diversity within the chicken gut microbiome revealed by metagenomics and culture.</title>
        <authorList>
            <person name="Gilroy R."/>
            <person name="Ravi A."/>
            <person name="Getino M."/>
            <person name="Pursley I."/>
            <person name="Horton D.L."/>
            <person name="Alikhan N.F."/>
            <person name="Baker D."/>
            <person name="Gharbi K."/>
            <person name="Hall N."/>
            <person name="Watson M."/>
            <person name="Adriaenssens E.M."/>
            <person name="Foster-Nyarko E."/>
            <person name="Jarju S."/>
            <person name="Secka A."/>
            <person name="Antonio M."/>
            <person name="Oren A."/>
            <person name="Chaudhuri R.R."/>
            <person name="La Ragione R."/>
            <person name="Hildebrand F."/>
            <person name="Pallen M.J."/>
        </authorList>
    </citation>
    <scope>NUCLEOTIDE SEQUENCE</scope>
    <source>
        <strain evidence="7">ChiHjej13B12-24818</strain>
    </source>
</reference>
<organism evidence="7 8">
    <name type="scientific">Candidatus Brachybacterium merdavium</name>
    <dbReference type="NCBI Taxonomy" id="2838513"/>
    <lineage>
        <taxon>Bacteria</taxon>
        <taxon>Bacillati</taxon>
        <taxon>Actinomycetota</taxon>
        <taxon>Actinomycetes</taxon>
        <taxon>Micrococcales</taxon>
        <taxon>Dermabacteraceae</taxon>
        <taxon>Brachybacterium</taxon>
    </lineage>
</organism>
<dbReference type="Pfam" id="PF00440">
    <property type="entry name" value="TetR_N"/>
    <property type="match status" value="1"/>
</dbReference>
<evidence type="ECO:0000256" key="2">
    <source>
        <dbReference type="ARBA" id="ARBA00023125"/>
    </source>
</evidence>
<gene>
    <name evidence="7" type="ORF">H9786_06640</name>
</gene>
<protein>
    <submittedName>
        <fullName evidence="7">TetR/AcrR family transcriptional regulator C-terminal domain-containing protein</fullName>
    </submittedName>
</protein>
<sequence>MNEDAVPDLIRRQWRLPERPARLGRKPTLDVDTVIDAAIELADAAGLEAATLPRISEKLGVTAMSLYRHIGSKEDLLQLMMDAASEPPTTSAPAGWRPGLRHWALEFWELYRRRPWIAHIPLHRAPSGPNQIAWVERGLAPLASTRLTGEQKIRAINLLSGFVRQSHLLAQDLHEGRPAGQAQAQAEHEYGLALARLITADRFPHVAEMLASDVFAESDETTQVTERKDFIDGLELVLDGLEVRVQDAEARAGADLDTEADADGDPDTESDTEADGDIDHGSDCDCDSDPDADGNADPDADTDAGGDARTN</sequence>
<dbReference type="Gene3D" id="1.10.357.10">
    <property type="entry name" value="Tetracycline Repressor, domain 2"/>
    <property type="match status" value="1"/>
</dbReference>
<dbReference type="GO" id="GO:0045892">
    <property type="term" value="P:negative regulation of DNA-templated transcription"/>
    <property type="evidence" value="ECO:0007669"/>
    <property type="project" value="InterPro"/>
</dbReference>
<dbReference type="InterPro" id="IPR036271">
    <property type="entry name" value="Tet_transcr_reg_TetR-rel_C_sf"/>
</dbReference>
<evidence type="ECO:0000256" key="4">
    <source>
        <dbReference type="PROSITE-ProRule" id="PRU00335"/>
    </source>
</evidence>
<dbReference type="PANTHER" id="PTHR30055">
    <property type="entry name" value="HTH-TYPE TRANSCRIPTIONAL REGULATOR RUTR"/>
    <property type="match status" value="1"/>
</dbReference>
<feature type="domain" description="HTH tetR-type" evidence="6">
    <location>
        <begin position="28"/>
        <end position="88"/>
    </location>
</feature>
<dbReference type="AlphaFoldDB" id="A0A9D2LCQ5"/>
<reference evidence="7" key="2">
    <citation type="submission" date="2021-04" db="EMBL/GenBank/DDBJ databases">
        <authorList>
            <person name="Gilroy R."/>
        </authorList>
    </citation>
    <scope>NUCLEOTIDE SEQUENCE</scope>
    <source>
        <strain evidence="7">ChiHjej13B12-24818</strain>
    </source>
</reference>
<dbReference type="Proteomes" id="UP000823823">
    <property type="component" value="Unassembled WGS sequence"/>
</dbReference>
<dbReference type="PANTHER" id="PTHR30055:SF151">
    <property type="entry name" value="TRANSCRIPTIONAL REGULATORY PROTEIN"/>
    <property type="match status" value="1"/>
</dbReference>
<feature type="DNA-binding region" description="H-T-H motif" evidence="4">
    <location>
        <begin position="51"/>
        <end position="70"/>
    </location>
</feature>
<evidence type="ECO:0000256" key="3">
    <source>
        <dbReference type="ARBA" id="ARBA00023163"/>
    </source>
</evidence>
<dbReference type="InterPro" id="IPR001647">
    <property type="entry name" value="HTH_TetR"/>
</dbReference>
<keyword evidence="2 4" id="KW-0238">DNA-binding</keyword>